<evidence type="ECO:0000313" key="3">
    <source>
        <dbReference type="Proteomes" id="UP000054549"/>
    </source>
</evidence>
<evidence type="ECO:0000313" key="2">
    <source>
        <dbReference type="EMBL" id="KIL65910.1"/>
    </source>
</evidence>
<dbReference type="OrthoDB" id="3364736at2759"/>
<evidence type="ECO:0000256" key="1">
    <source>
        <dbReference type="SAM" id="MobiDB-lite"/>
    </source>
</evidence>
<dbReference type="AlphaFoldDB" id="A0A0C2SRH2"/>
<organism evidence="2 3">
    <name type="scientific">Amanita muscaria (strain Koide BX008)</name>
    <dbReference type="NCBI Taxonomy" id="946122"/>
    <lineage>
        <taxon>Eukaryota</taxon>
        <taxon>Fungi</taxon>
        <taxon>Dikarya</taxon>
        <taxon>Basidiomycota</taxon>
        <taxon>Agaricomycotina</taxon>
        <taxon>Agaricomycetes</taxon>
        <taxon>Agaricomycetidae</taxon>
        <taxon>Agaricales</taxon>
        <taxon>Pluteineae</taxon>
        <taxon>Amanitaceae</taxon>
        <taxon>Amanita</taxon>
    </lineage>
</organism>
<feature type="compositionally biased region" description="Polar residues" evidence="1">
    <location>
        <begin position="282"/>
        <end position="316"/>
    </location>
</feature>
<dbReference type="InParanoid" id="A0A0C2SRH2"/>
<name>A0A0C2SRH2_AMAMK</name>
<dbReference type="InterPro" id="IPR004354">
    <property type="entry name" value="Meiotic_Rec114"/>
</dbReference>
<proteinExistence type="predicted"/>
<keyword evidence="3" id="KW-1185">Reference proteome</keyword>
<feature type="region of interest" description="Disordered" evidence="1">
    <location>
        <begin position="278"/>
        <end position="320"/>
    </location>
</feature>
<dbReference type="GO" id="GO:0007131">
    <property type="term" value="P:reciprocal meiotic recombination"/>
    <property type="evidence" value="ECO:0007669"/>
    <property type="project" value="InterPro"/>
</dbReference>
<accession>A0A0C2SRH2</accession>
<dbReference type="EMBL" id="KN818239">
    <property type="protein sequence ID" value="KIL65910.1"/>
    <property type="molecule type" value="Genomic_DNA"/>
</dbReference>
<dbReference type="HOGENOM" id="CLU_042827_0_0_1"/>
<reference evidence="2 3" key="1">
    <citation type="submission" date="2014-04" db="EMBL/GenBank/DDBJ databases">
        <title>Evolutionary Origins and Diversification of the Mycorrhizal Mutualists.</title>
        <authorList>
            <consortium name="DOE Joint Genome Institute"/>
            <consortium name="Mycorrhizal Genomics Consortium"/>
            <person name="Kohler A."/>
            <person name="Kuo A."/>
            <person name="Nagy L.G."/>
            <person name="Floudas D."/>
            <person name="Copeland A."/>
            <person name="Barry K.W."/>
            <person name="Cichocki N."/>
            <person name="Veneault-Fourrey C."/>
            <person name="LaButti K."/>
            <person name="Lindquist E.A."/>
            <person name="Lipzen A."/>
            <person name="Lundell T."/>
            <person name="Morin E."/>
            <person name="Murat C."/>
            <person name="Riley R."/>
            <person name="Ohm R."/>
            <person name="Sun H."/>
            <person name="Tunlid A."/>
            <person name="Henrissat B."/>
            <person name="Grigoriev I.V."/>
            <person name="Hibbett D.S."/>
            <person name="Martin F."/>
        </authorList>
    </citation>
    <scope>NUCLEOTIDE SEQUENCE [LARGE SCALE GENOMIC DNA]</scope>
    <source>
        <strain evidence="2 3">Koide BX008</strain>
    </source>
</reference>
<dbReference type="Proteomes" id="UP000054549">
    <property type="component" value="Unassembled WGS sequence"/>
</dbReference>
<sequence length="382" mass="42930">MAHSTTATSSYVLNKYSRSYPTTAQTYSDWQHFTNPEIRLVLDVTKNNNSDLQEVRLRVLWNISDGSDNQPQVVFASTPDKNSEDLELLSFSTLATDKVIDKNQQLQGLPIKAVYRDNLVGIRYLHPKDTINSNPTYRRFQLTFASAALTNEFINSICTVCPCKLNPASVPNLNPIQAASRNLLPKTRDLPQLPSRMNVPADLNVPLVPRPAPMSGCLAPPDKPVFQMPLSSPQFIGSSQQEKDVFQLTSSPANVYSDQSQFCNIPDTRSHLGYLHHHETGTRSQQHSQLHFPESQLSSQDRQPQNQSLGSKSNGQAEPATDKMRHELLSALQEFQNTELYNFSPDALEEIVSEIVHEKGFPELLKSLEKLWAIKDLARSYI</sequence>
<gene>
    <name evidence="2" type="ORF">M378DRAFT_10493</name>
</gene>
<dbReference type="Pfam" id="PF03525">
    <property type="entry name" value="Meiotic_rec114"/>
    <property type="match status" value="1"/>
</dbReference>
<protein>
    <submittedName>
        <fullName evidence="2">Uncharacterized protein</fullName>
    </submittedName>
</protein>